<evidence type="ECO:0000259" key="3">
    <source>
        <dbReference type="Pfam" id="PF13229"/>
    </source>
</evidence>
<keyword evidence="2" id="KW-0946">Virion</keyword>
<comment type="subcellular location">
    <subcellularLocation>
        <location evidence="1">Virion</location>
    </subcellularLocation>
</comment>
<sequence length="591" mass="62334">MSIIKVNQIQDIEGENGINVSDLVSKITLASSTGSSQIGHGVGTVEDALDAVKSVTDSLTSSTGSNSIMYKGRSVSDRLGDSVSVKDHGAVGNGTDATAAFNAALAVSSSVYVPEGVYLIGDVELNGKRLYGNGTILKKSTAQQSIIVKGNGSEVIGLKFKSQSANGQPNTDIRLGDGAKNVRIKGNHFAGRTYSAIYGADDTTTTLYTNPVDGVVIEGNVFDAEDKVNNLRYARHIYLREVKNLVVTGNLFRNSSFDSIRLRGRNGYCIITSNNFTDIGLFPPPDDQTRDAVDTYWGGDLLIVSNNTISGVGYIGLDLKNSARSGVDDAGVVGERTRQFIVTGNIIDKTWMAGIVISGDDSSTLPLHSCIVHGNIIRRFNQSATGTGTGQSGINIKALARHVKISTNIIQEGNARGVFVEGTTAYLDLVFNTIINNAEAGAVLTDVQDMKIIGNTMAQDTNVPNSGQQATGLIVSNPSNLAKTMIMAFNTFKDNGTLQVSLNPSGNRFTGFAQIIGNIESGPGKMSDSYPRTGHSRRIMHGTAIPTSADGTFEVGDILYNVAPVAGGFMGWSCVTAGSPGTWKTFGAISA</sequence>
<evidence type="ECO:0000313" key="5">
    <source>
        <dbReference type="Proteomes" id="UP000225821"/>
    </source>
</evidence>
<keyword evidence="5" id="KW-1185">Reference proteome</keyword>
<evidence type="ECO:0000256" key="2">
    <source>
        <dbReference type="ARBA" id="ARBA00022844"/>
    </source>
</evidence>
<feature type="domain" description="Right handed beta helix" evidence="3">
    <location>
        <begin position="301"/>
        <end position="456"/>
    </location>
</feature>
<dbReference type="GO" id="GO:0019058">
    <property type="term" value="P:viral life cycle"/>
    <property type="evidence" value="ECO:0007669"/>
    <property type="project" value="UniProtKB-ARBA"/>
</dbReference>
<dbReference type="GO" id="GO:0044423">
    <property type="term" value="C:virion component"/>
    <property type="evidence" value="ECO:0007669"/>
    <property type="project" value="UniProtKB-KW"/>
</dbReference>
<dbReference type="InterPro" id="IPR012334">
    <property type="entry name" value="Pectin_lyas_fold"/>
</dbReference>
<dbReference type="InterPro" id="IPR006626">
    <property type="entry name" value="PbH1"/>
</dbReference>
<dbReference type="Gene3D" id="2.160.20.10">
    <property type="entry name" value="Single-stranded right-handed beta-helix, Pectin lyase-like"/>
    <property type="match status" value="2"/>
</dbReference>
<dbReference type="Proteomes" id="UP000225821">
    <property type="component" value="Segment"/>
</dbReference>
<dbReference type="OrthoDB" id="40260at10239"/>
<dbReference type="Pfam" id="PF13229">
    <property type="entry name" value="Beta_helix"/>
    <property type="match status" value="1"/>
</dbReference>
<evidence type="ECO:0000313" key="4">
    <source>
        <dbReference type="EMBL" id="AND75137.1"/>
    </source>
</evidence>
<dbReference type="GO" id="GO:0051701">
    <property type="term" value="P:biological process involved in interaction with host"/>
    <property type="evidence" value="ECO:0007669"/>
    <property type="project" value="UniProtKB-ARBA"/>
</dbReference>
<dbReference type="SMART" id="SM00710">
    <property type="entry name" value="PbH1"/>
    <property type="match status" value="8"/>
</dbReference>
<gene>
    <name evidence="4" type="ORF">pf16_214</name>
</gene>
<reference evidence="4 5" key="1">
    <citation type="submission" date="2016-03" db="EMBL/GenBank/DDBJ databases">
        <title>Characterisation of pf16 and phiPMW: Two novel phages infecting Pseudomonas putida PpG1.</title>
        <authorList>
            <person name="Magill D.J."/>
            <person name="Krylov V.N."/>
            <person name="Shaburova O.V."/>
            <person name="Allen C.C.R."/>
            <person name="McGrath J.W."/>
            <person name="Quinn J.P."/>
            <person name="Kulakov L.A."/>
        </authorList>
    </citation>
    <scope>NUCLEOTIDE SEQUENCE [LARGE SCALE GENOMIC DNA]</scope>
</reference>
<organism evidence="4 5">
    <name type="scientific">Pseudomonas phage pf16</name>
    <dbReference type="NCBI Taxonomy" id="1815630"/>
    <lineage>
        <taxon>Viruses</taxon>
        <taxon>Duplodnaviria</taxon>
        <taxon>Heunggongvirae</taxon>
        <taxon>Uroviricota</taxon>
        <taxon>Caudoviricetes</taxon>
        <taxon>Chakrabartyvirus</taxon>
        <taxon>Chakrabartyvirus pf16</taxon>
    </lineage>
</organism>
<accession>A0A1S5R3Z6</accession>
<name>A0A1S5R3Z6_9CAUD</name>
<dbReference type="InterPro" id="IPR039448">
    <property type="entry name" value="Beta_helix"/>
</dbReference>
<proteinExistence type="predicted"/>
<evidence type="ECO:0000256" key="1">
    <source>
        <dbReference type="ARBA" id="ARBA00004328"/>
    </source>
</evidence>
<dbReference type="EMBL" id="KU873925">
    <property type="protein sequence ID" value="AND75137.1"/>
    <property type="molecule type" value="Genomic_DNA"/>
</dbReference>
<dbReference type="InterPro" id="IPR011050">
    <property type="entry name" value="Pectin_lyase_fold/virulence"/>
</dbReference>
<protein>
    <recommendedName>
        <fullName evidence="3">Right handed beta helix domain-containing protein</fullName>
    </recommendedName>
</protein>
<dbReference type="SUPFAM" id="SSF51126">
    <property type="entry name" value="Pectin lyase-like"/>
    <property type="match status" value="2"/>
</dbReference>